<dbReference type="InterPro" id="IPR050695">
    <property type="entry name" value="N-acetylmuramoyl_amidase_3"/>
</dbReference>
<evidence type="ECO:0000313" key="6">
    <source>
        <dbReference type="Proteomes" id="UP000189810"/>
    </source>
</evidence>
<dbReference type="Gene3D" id="2.60.40.3500">
    <property type="match status" value="1"/>
</dbReference>
<dbReference type="Gene3D" id="3.40.630.40">
    <property type="entry name" value="Zn-dependent exopeptidases"/>
    <property type="match status" value="1"/>
</dbReference>
<dbReference type="SMART" id="SM00646">
    <property type="entry name" value="Ami_3"/>
    <property type="match status" value="1"/>
</dbReference>
<dbReference type="AlphaFoldDB" id="A0A1M6SQE6"/>
<evidence type="ECO:0000313" key="5">
    <source>
        <dbReference type="EMBL" id="SHK46943.1"/>
    </source>
</evidence>
<name>A0A1M6SQE6_9AQUI</name>
<dbReference type="PANTHER" id="PTHR30404">
    <property type="entry name" value="N-ACETYLMURAMOYL-L-ALANINE AMIDASE"/>
    <property type="match status" value="1"/>
</dbReference>
<keyword evidence="3" id="KW-0378">Hydrolase</keyword>
<evidence type="ECO:0000256" key="3">
    <source>
        <dbReference type="ARBA" id="ARBA00022801"/>
    </source>
</evidence>
<dbReference type="SUPFAM" id="SSF53187">
    <property type="entry name" value="Zn-dependent exopeptidases"/>
    <property type="match status" value="1"/>
</dbReference>
<dbReference type="GO" id="GO:0008745">
    <property type="term" value="F:N-acetylmuramoyl-L-alanine amidase activity"/>
    <property type="evidence" value="ECO:0007669"/>
    <property type="project" value="UniProtKB-EC"/>
</dbReference>
<proteinExistence type="predicted"/>
<feature type="domain" description="MurNAc-LAA" evidence="4">
    <location>
        <begin position="217"/>
        <end position="373"/>
    </location>
</feature>
<dbReference type="FunFam" id="3.40.630.40:FF:000005">
    <property type="entry name" value="N-acetylmuramoyl-L-alanine amidase (AmiA)"/>
    <property type="match status" value="1"/>
</dbReference>
<dbReference type="GO" id="GO:0030288">
    <property type="term" value="C:outer membrane-bounded periplasmic space"/>
    <property type="evidence" value="ECO:0007669"/>
    <property type="project" value="TreeGrafter"/>
</dbReference>
<evidence type="ECO:0000256" key="1">
    <source>
        <dbReference type="ARBA" id="ARBA00001561"/>
    </source>
</evidence>
<dbReference type="InterPro" id="IPR002508">
    <property type="entry name" value="MurNAc-LAA_cat"/>
</dbReference>
<evidence type="ECO:0000259" key="4">
    <source>
        <dbReference type="SMART" id="SM00646"/>
    </source>
</evidence>
<dbReference type="EMBL" id="LT670846">
    <property type="protein sequence ID" value="SHK46943.1"/>
    <property type="molecule type" value="Genomic_DNA"/>
</dbReference>
<organism evidence="5 6">
    <name type="scientific">Thermocrinis minervae</name>
    <dbReference type="NCBI Taxonomy" id="381751"/>
    <lineage>
        <taxon>Bacteria</taxon>
        <taxon>Pseudomonadati</taxon>
        <taxon>Aquificota</taxon>
        <taxon>Aquificia</taxon>
        <taxon>Aquificales</taxon>
        <taxon>Aquificaceae</taxon>
        <taxon>Thermocrinis</taxon>
    </lineage>
</organism>
<dbReference type="EC" id="3.5.1.28" evidence="2"/>
<dbReference type="RefSeq" id="WP_079654231.1">
    <property type="nucleotide sequence ID" value="NZ_LT670846.1"/>
</dbReference>
<dbReference type="STRING" id="381751.SAMN05444391_1124"/>
<protein>
    <recommendedName>
        <fullName evidence="2">N-acetylmuramoyl-L-alanine amidase</fullName>
        <ecNumber evidence="2">3.5.1.28</ecNumber>
    </recommendedName>
</protein>
<dbReference type="Pfam" id="PF01520">
    <property type="entry name" value="Amidase_3"/>
    <property type="match status" value="1"/>
</dbReference>
<comment type="catalytic activity">
    <reaction evidence="1">
        <text>Hydrolyzes the link between N-acetylmuramoyl residues and L-amino acid residues in certain cell-wall glycopeptides.</text>
        <dbReference type="EC" id="3.5.1.28"/>
    </reaction>
</comment>
<sequence>MFLAILILNLIISFGFAQNLTVRYGSYPEKERLVFEFKNRVDYKILQLKNPNRMVIDLFDFKGQISSLPKHVKVRVGKHPWGTRLVVEGEFSDVKAFSLEDPFRIVVDLYREKSQEEDNLIAILDPDVLKVLNNTKGNERVVEESVKGKLITQRRVIVLDAGHGGHDPGAIGFMGIKEKDITLAIVKKLATYLEQDGRFKVFLTRNDDYFVPLQERAKIAIKKRADLFISIHANASDEGITQARGTEIFAISSSAAQVKKTQIVKNKEYAKLVLGDSDIPTDAKVVLADLAMDVTLYESVNFAKLVAKELSSVMQRNITYRGTKRAGFAVLKTPGIPSVLIEVGFINNKDEAILMASENFQKTFAYALYKAIVRYFFPKQPVNVSLNL</sequence>
<dbReference type="CDD" id="cd02696">
    <property type="entry name" value="MurNAc-LAA"/>
    <property type="match status" value="1"/>
</dbReference>
<dbReference type="PANTHER" id="PTHR30404:SF0">
    <property type="entry name" value="N-ACETYLMURAMOYL-L-ALANINE AMIDASE AMIC"/>
    <property type="match status" value="1"/>
</dbReference>
<evidence type="ECO:0000256" key="2">
    <source>
        <dbReference type="ARBA" id="ARBA00011901"/>
    </source>
</evidence>
<keyword evidence="6" id="KW-1185">Reference proteome</keyword>
<dbReference type="Proteomes" id="UP000189810">
    <property type="component" value="Chromosome I"/>
</dbReference>
<dbReference type="GO" id="GO:0009253">
    <property type="term" value="P:peptidoglycan catabolic process"/>
    <property type="evidence" value="ECO:0007669"/>
    <property type="project" value="InterPro"/>
</dbReference>
<dbReference type="OrthoDB" id="9806267at2"/>
<accession>A0A1M6SQE6</accession>
<reference evidence="5 6" key="1">
    <citation type="submission" date="2016-11" db="EMBL/GenBank/DDBJ databases">
        <authorList>
            <person name="Jaros S."/>
            <person name="Januszkiewicz K."/>
            <person name="Wedrychowicz H."/>
        </authorList>
    </citation>
    <scope>NUCLEOTIDE SEQUENCE [LARGE SCALE GENOMIC DNA]</scope>
    <source>
        <strain evidence="5 6">DSM 19557</strain>
    </source>
</reference>
<gene>
    <name evidence="5" type="ORF">SAMN05444391_1124</name>
</gene>